<keyword evidence="2" id="KW-0732">Signal</keyword>
<organism evidence="3 4">
    <name type="scientific">Acidisoma silvae</name>
    <dbReference type="NCBI Taxonomy" id="2802396"/>
    <lineage>
        <taxon>Bacteria</taxon>
        <taxon>Pseudomonadati</taxon>
        <taxon>Pseudomonadota</taxon>
        <taxon>Alphaproteobacteria</taxon>
        <taxon>Acetobacterales</taxon>
        <taxon>Acidocellaceae</taxon>
        <taxon>Acidisoma</taxon>
    </lineage>
</organism>
<dbReference type="Proteomes" id="UP000708298">
    <property type="component" value="Unassembled WGS sequence"/>
</dbReference>
<keyword evidence="3" id="KW-0449">Lipoprotein</keyword>
<evidence type="ECO:0000256" key="1">
    <source>
        <dbReference type="SAM" id="MobiDB-lite"/>
    </source>
</evidence>
<keyword evidence="4" id="KW-1185">Reference proteome</keyword>
<dbReference type="PROSITE" id="PS51257">
    <property type="entry name" value="PROKAR_LIPOPROTEIN"/>
    <property type="match status" value="1"/>
</dbReference>
<evidence type="ECO:0000256" key="2">
    <source>
        <dbReference type="SAM" id="SignalP"/>
    </source>
</evidence>
<proteinExistence type="predicted"/>
<comment type="caution">
    <text evidence="3">The sequence shown here is derived from an EMBL/GenBank/DDBJ whole genome shotgun (WGS) entry which is preliminary data.</text>
</comment>
<accession>A0A964DYF2</accession>
<feature type="compositionally biased region" description="Low complexity" evidence="1">
    <location>
        <begin position="42"/>
        <end position="59"/>
    </location>
</feature>
<feature type="region of interest" description="Disordered" evidence="1">
    <location>
        <begin position="39"/>
        <end position="59"/>
    </location>
</feature>
<dbReference type="RefSeq" id="WP_319799542.1">
    <property type="nucleotide sequence ID" value="NZ_JAESVB010000002.1"/>
</dbReference>
<dbReference type="AlphaFoldDB" id="A0A964DYF2"/>
<dbReference type="EMBL" id="JAESVB010000002">
    <property type="protein sequence ID" value="MCB8875101.1"/>
    <property type="molecule type" value="Genomic_DNA"/>
</dbReference>
<feature type="chain" id="PRO_5038113502" evidence="2">
    <location>
        <begin position="31"/>
        <end position="59"/>
    </location>
</feature>
<reference evidence="3" key="1">
    <citation type="journal article" date="2021" name="Microorganisms">
        <title>Acidisoma silvae sp. nov. and Acidisomacellulosilytica sp. nov., Two Acidophilic Bacteria Isolated from Decaying Wood, Hydrolyzing Cellulose and Producing Poly-3-hydroxybutyrate.</title>
        <authorList>
            <person name="Mieszkin S."/>
            <person name="Pouder E."/>
            <person name="Uroz S."/>
            <person name="Simon-Colin C."/>
            <person name="Alain K."/>
        </authorList>
    </citation>
    <scope>NUCLEOTIDE SEQUENCE</scope>
    <source>
        <strain evidence="3">HW T2.11</strain>
    </source>
</reference>
<reference evidence="3" key="2">
    <citation type="submission" date="2021-01" db="EMBL/GenBank/DDBJ databases">
        <authorList>
            <person name="Mieszkin S."/>
            <person name="Pouder E."/>
            <person name="Alain K."/>
        </authorList>
    </citation>
    <scope>NUCLEOTIDE SEQUENCE</scope>
    <source>
        <strain evidence="3">HW T2.11</strain>
    </source>
</reference>
<sequence length="59" mass="5833">MTKAIRFDFSLLRAAMIGLLLGGAALSLSACNTVNGAGKDVSSAGAATSTAASSVQQKM</sequence>
<name>A0A964DYF2_9PROT</name>
<gene>
    <name evidence="3" type="ORF">ASILVAE211_07905</name>
</gene>
<protein>
    <submittedName>
        <fullName evidence="3">Entericidin A/B family lipoprotein</fullName>
    </submittedName>
</protein>
<evidence type="ECO:0000313" key="4">
    <source>
        <dbReference type="Proteomes" id="UP000708298"/>
    </source>
</evidence>
<evidence type="ECO:0000313" key="3">
    <source>
        <dbReference type="EMBL" id="MCB8875101.1"/>
    </source>
</evidence>
<feature type="signal peptide" evidence="2">
    <location>
        <begin position="1"/>
        <end position="30"/>
    </location>
</feature>